<dbReference type="VEuPathDB" id="FungiDB:GVI51_D03157"/>
<dbReference type="PANTHER" id="PTHR28003:SF1">
    <property type="entry name" value="NUCLEOPORIN POM34"/>
    <property type="match status" value="1"/>
</dbReference>
<name>A0A0W0E251_CANGB</name>
<dbReference type="GO" id="GO:0030474">
    <property type="term" value="P:spindle pole body duplication"/>
    <property type="evidence" value="ECO:0007669"/>
    <property type="project" value="TreeGrafter"/>
</dbReference>
<feature type="compositionally biased region" description="Polar residues" evidence="1">
    <location>
        <begin position="248"/>
        <end position="265"/>
    </location>
</feature>
<sequence>MSGINRNNLSTPSRPLSREQFFSVRERIVKDTPKLYQGRSIATDEKKERTDERVFTPTSSINIFSHKSQEPIQQTVERQTVQSHDLGFFENPVLEKLAERSVNKSLEVQKIINNVLLYLLWNLITKFILLYLDHTSSGQKVRKNWLKTDQILALLHMPNNKAAENAIDLLFSVSSFNKAFRGLVLYNVLMSIFALVGKVKISDLKLNQRQKNLLGFIGQGETSNLRRIEPSNLMLKQNSKKTTENTKDQSVSSGINKKNTESQVSAPPYAFRSIQTPMKKKMEEERNSNMNSVSNNVNPLVRSNIFNNNASTGNNRSVNFAELHHSDIVRRNSTITTLNDTSAGYIPSSKYTYMMDTPSPRKSFK</sequence>
<dbReference type="GO" id="GO:0006606">
    <property type="term" value="P:protein import into nucleus"/>
    <property type="evidence" value="ECO:0007669"/>
    <property type="project" value="TreeGrafter"/>
</dbReference>
<gene>
    <name evidence="2" type="ORF">AO440_000749</name>
</gene>
<dbReference type="PANTHER" id="PTHR28003">
    <property type="entry name" value="NUCLEOPORIN POM34"/>
    <property type="match status" value="1"/>
</dbReference>
<dbReference type="InterPro" id="IPR012578">
    <property type="entry name" value="Nucl_pore_cmplx"/>
</dbReference>
<evidence type="ECO:0000313" key="3">
    <source>
        <dbReference type="Proteomes" id="UP000054886"/>
    </source>
</evidence>
<evidence type="ECO:0000256" key="1">
    <source>
        <dbReference type="SAM" id="MobiDB-lite"/>
    </source>
</evidence>
<evidence type="ECO:0000313" key="2">
    <source>
        <dbReference type="EMBL" id="KTB01269.1"/>
    </source>
</evidence>
<dbReference type="EMBL" id="LLZZ01000131">
    <property type="protein sequence ID" value="KTB01269.1"/>
    <property type="molecule type" value="Genomic_DNA"/>
</dbReference>
<protein>
    <submittedName>
        <fullName evidence="2">Nucleoporin POM34</fullName>
    </submittedName>
</protein>
<feature type="region of interest" description="Disordered" evidence="1">
    <location>
        <begin position="231"/>
        <end position="276"/>
    </location>
</feature>
<comment type="caution">
    <text evidence="2">The sequence shown here is derived from an EMBL/GenBank/DDBJ whole genome shotgun (WGS) entry which is preliminary data.</text>
</comment>
<dbReference type="VEuPathDB" id="FungiDB:GWK60_D03377"/>
<dbReference type="VEuPathDB" id="FungiDB:B1J91_D03212g"/>
<accession>A0A0W0E251</accession>
<organism evidence="2 3">
    <name type="scientific">Candida glabrata</name>
    <name type="common">Yeast</name>
    <name type="synonym">Torulopsis glabrata</name>
    <dbReference type="NCBI Taxonomy" id="5478"/>
    <lineage>
        <taxon>Eukaryota</taxon>
        <taxon>Fungi</taxon>
        <taxon>Dikarya</taxon>
        <taxon>Ascomycota</taxon>
        <taxon>Saccharomycotina</taxon>
        <taxon>Saccharomycetes</taxon>
        <taxon>Saccharomycetales</taxon>
        <taxon>Saccharomycetaceae</taxon>
        <taxon>Nakaseomyces</taxon>
    </lineage>
</organism>
<dbReference type="AlphaFoldDB" id="A0A0W0E251"/>
<reference evidence="2 3" key="1">
    <citation type="submission" date="2015-10" db="EMBL/GenBank/DDBJ databases">
        <title>Draft genomes sequences of Candida glabrata isolates 1A, 1B, 2A, 2B, 3A and 3B.</title>
        <authorList>
            <person name="Haavelsrud O.E."/>
            <person name="Gaustad P."/>
        </authorList>
    </citation>
    <scope>NUCLEOTIDE SEQUENCE [LARGE SCALE GENOMIC DNA]</scope>
    <source>
        <strain evidence="2">910700640</strain>
    </source>
</reference>
<dbReference type="Proteomes" id="UP000054886">
    <property type="component" value="Unassembled WGS sequence"/>
</dbReference>
<proteinExistence type="predicted"/>
<dbReference type="GO" id="GO:0070762">
    <property type="term" value="C:nuclear pore transmembrane ring"/>
    <property type="evidence" value="ECO:0007669"/>
    <property type="project" value="TreeGrafter"/>
</dbReference>
<dbReference type="GO" id="GO:0005640">
    <property type="term" value="C:nuclear outer membrane"/>
    <property type="evidence" value="ECO:0007669"/>
    <property type="project" value="TreeGrafter"/>
</dbReference>
<dbReference type="Pfam" id="PF08058">
    <property type="entry name" value="NPCC"/>
    <property type="match status" value="1"/>
</dbReference>
<dbReference type="VEuPathDB" id="FungiDB:CAGL0D03212g"/>